<reference evidence="2 3" key="1">
    <citation type="submission" date="2015-11" db="EMBL/GenBank/DDBJ databases">
        <title>Genomic analysis of 38 Legionella species identifies large and diverse effector repertoires.</title>
        <authorList>
            <person name="Burstein D."/>
            <person name="Amaro F."/>
            <person name="Zusman T."/>
            <person name="Lifshitz Z."/>
            <person name="Cohen O."/>
            <person name="Gilbert J.A."/>
            <person name="Pupko T."/>
            <person name="Shuman H.A."/>
            <person name="Segal G."/>
        </authorList>
    </citation>
    <scope>NUCLEOTIDE SEQUENCE [LARGE SCALE GENOMIC DNA]</scope>
    <source>
        <strain evidence="2 3">Mt.St.Helens-9</strain>
    </source>
</reference>
<dbReference type="AlphaFoldDB" id="A0A0W0Z591"/>
<evidence type="ECO:0000256" key="1">
    <source>
        <dbReference type="SAM" id="MobiDB-lite"/>
    </source>
</evidence>
<gene>
    <name evidence="2" type="ORF">Lspi_1076</name>
</gene>
<sequence>MTHHIPDEDYSSGSNFDYSSYRDRHRVVTQTPEQKLLNDLQEQLDSVKNKSGTKHEHKTNVLQTAINVLQGKETPEDLVQAKQDNPRYNEALFSSKTEKLVDKVLEMMPPTSGHRLK</sequence>
<dbReference type="STRING" id="452.Lspi_1076"/>
<organism evidence="2 3">
    <name type="scientific">Legionella spiritensis</name>
    <dbReference type="NCBI Taxonomy" id="452"/>
    <lineage>
        <taxon>Bacteria</taxon>
        <taxon>Pseudomonadati</taxon>
        <taxon>Pseudomonadota</taxon>
        <taxon>Gammaproteobacteria</taxon>
        <taxon>Legionellales</taxon>
        <taxon>Legionellaceae</taxon>
        <taxon>Legionella</taxon>
    </lineage>
</organism>
<name>A0A0W0Z591_LEGSP</name>
<feature type="region of interest" description="Disordered" evidence="1">
    <location>
        <begin position="1"/>
        <end position="26"/>
    </location>
</feature>
<dbReference type="RefSeq" id="WP_058483022.1">
    <property type="nucleotide sequence ID" value="NZ_CAAAII010000019.1"/>
</dbReference>
<dbReference type="EMBL" id="LNYX01000013">
    <property type="protein sequence ID" value="KTD64269.1"/>
    <property type="molecule type" value="Genomic_DNA"/>
</dbReference>
<accession>A0A0W0Z591</accession>
<keyword evidence="3" id="KW-1185">Reference proteome</keyword>
<protein>
    <submittedName>
        <fullName evidence="2">Uncharacterized protein</fullName>
    </submittedName>
</protein>
<comment type="caution">
    <text evidence="2">The sequence shown here is derived from an EMBL/GenBank/DDBJ whole genome shotgun (WGS) entry which is preliminary data.</text>
</comment>
<evidence type="ECO:0000313" key="2">
    <source>
        <dbReference type="EMBL" id="KTD64269.1"/>
    </source>
</evidence>
<dbReference type="PATRIC" id="fig|452.5.peg.1182"/>
<proteinExistence type="predicted"/>
<evidence type="ECO:0000313" key="3">
    <source>
        <dbReference type="Proteomes" id="UP000054877"/>
    </source>
</evidence>
<dbReference type="OrthoDB" id="9990841at2"/>
<dbReference type="Proteomes" id="UP000054877">
    <property type="component" value="Unassembled WGS sequence"/>
</dbReference>